<name>K0K3L1_SACES</name>
<dbReference type="STRING" id="1179773.BN6_56570"/>
<organism evidence="1 2">
    <name type="scientific">Saccharothrix espanaensis (strain ATCC 51144 / DSM 44229 / JCM 9112 / NBRC 15066 / NRRL 15764)</name>
    <dbReference type="NCBI Taxonomy" id="1179773"/>
    <lineage>
        <taxon>Bacteria</taxon>
        <taxon>Bacillati</taxon>
        <taxon>Actinomycetota</taxon>
        <taxon>Actinomycetes</taxon>
        <taxon>Pseudonocardiales</taxon>
        <taxon>Pseudonocardiaceae</taxon>
        <taxon>Saccharothrix</taxon>
    </lineage>
</organism>
<accession>K0K3L1</accession>
<keyword evidence="2" id="KW-1185">Reference proteome</keyword>
<gene>
    <name evidence="1" type="ordered locus">BN6_56570</name>
</gene>
<proteinExistence type="predicted"/>
<protein>
    <submittedName>
        <fullName evidence="1">Uncharacterized protein</fullName>
    </submittedName>
</protein>
<reference evidence="1 2" key="1">
    <citation type="journal article" date="2012" name="BMC Genomics">
        <title>Complete genome sequence of Saccharothrix espanaensis DSM 44229T and comparison to the other completely sequenced Pseudonocardiaceae.</title>
        <authorList>
            <person name="Strobel T."/>
            <person name="Al-Dilaimi A."/>
            <person name="Blom J."/>
            <person name="Gessner A."/>
            <person name="Kalinowski J."/>
            <person name="Luzhetska M."/>
            <person name="Puhler A."/>
            <person name="Szczepanowski R."/>
            <person name="Bechthold A."/>
            <person name="Ruckert C."/>
        </authorList>
    </citation>
    <scope>NUCLEOTIDE SEQUENCE [LARGE SCALE GENOMIC DNA]</scope>
    <source>
        <strain evidence="2">ATCC 51144 / DSM 44229 / JCM 9112 / NBRC 15066 / NRRL 15764</strain>
    </source>
</reference>
<dbReference type="EMBL" id="HE804045">
    <property type="protein sequence ID" value="CCH32916.1"/>
    <property type="molecule type" value="Genomic_DNA"/>
</dbReference>
<sequence>MTGMDVELDGAKVTSLAEFHAEMSRLLDLLLIRIKELVWSRMYAVP</sequence>
<dbReference type="PATRIC" id="fig|1179773.3.peg.5697"/>
<dbReference type="AlphaFoldDB" id="K0K3L1"/>
<dbReference type="HOGENOM" id="CLU_3188683_0_0_11"/>
<dbReference type="KEGG" id="sesp:BN6_56570"/>
<evidence type="ECO:0000313" key="1">
    <source>
        <dbReference type="EMBL" id="CCH32916.1"/>
    </source>
</evidence>
<evidence type="ECO:0000313" key="2">
    <source>
        <dbReference type="Proteomes" id="UP000006281"/>
    </source>
</evidence>
<dbReference type="Proteomes" id="UP000006281">
    <property type="component" value="Chromosome"/>
</dbReference>